<dbReference type="Pfam" id="PF18480">
    <property type="entry name" value="DUF5615"/>
    <property type="match status" value="1"/>
</dbReference>
<dbReference type="AlphaFoldDB" id="A0A450RZL1"/>
<proteinExistence type="predicted"/>
<sequence length="110" mass="12121">MPPRNILLDECVDRKLAREISGHTVITVQKAGWTSFKNGNLLRAAQANFDILITTDRKLAFQQNIANFDIAVIVLSTKTNHLPELLPLVPDLLEAIPVIEPGTALVLKTP</sequence>
<accession>A0A450RZL1</accession>
<organism evidence="2">
    <name type="scientific">Candidatus Kentrum sp. FW</name>
    <dbReference type="NCBI Taxonomy" id="2126338"/>
    <lineage>
        <taxon>Bacteria</taxon>
        <taxon>Pseudomonadati</taxon>
        <taxon>Pseudomonadota</taxon>
        <taxon>Gammaproteobacteria</taxon>
        <taxon>Candidatus Kentrum</taxon>
    </lineage>
</organism>
<dbReference type="EMBL" id="CAADEW010000008">
    <property type="protein sequence ID" value="VFJ44702.1"/>
    <property type="molecule type" value="Genomic_DNA"/>
</dbReference>
<gene>
    <name evidence="2" type="ORF">BECKFW1821A_GA0114235_10083</name>
    <name evidence="3" type="ORF">BECKFW1821B_GA0114236_10072</name>
</gene>
<evidence type="ECO:0000259" key="1">
    <source>
        <dbReference type="Pfam" id="PF18480"/>
    </source>
</evidence>
<dbReference type="InterPro" id="IPR041049">
    <property type="entry name" value="DUF5615"/>
</dbReference>
<name>A0A450RZL1_9GAMM</name>
<reference evidence="2" key="1">
    <citation type="submission" date="2019-02" db="EMBL/GenBank/DDBJ databases">
        <authorList>
            <person name="Gruber-Vodicka R. H."/>
            <person name="Seah K. B. B."/>
        </authorList>
    </citation>
    <scope>NUCLEOTIDE SEQUENCE</scope>
    <source>
        <strain evidence="3">BECK_BZ106</strain>
        <strain evidence="2">BECK_BZ15</strain>
    </source>
</reference>
<feature type="domain" description="DUF5615" evidence="1">
    <location>
        <begin position="5"/>
        <end position="86"/>
    </location>
</feature>
<evidence type="ECO:0000313" key="2">
    <source>
        <dbReference type="EMBL" id="VFJ44702.1"/>
    </source>
</evidence>
<protein>
    <recommendedName>
        <fullName evidence="1">DUF5615 domain-containing protein</fullName>
    </recommendedName>
</protein>
<evidence type="ECO:0000313" key="3">
    <source>
        <dbReference type="EMBL" id="VFJ50426.1"/>
    </source>
</evidence>
<dbReference type="EMBL" id="CAADFD010000007">
    <property type="protein sequence ID" value="VFJ50426.1"/>
    <property type="molecule type" value="Genomic_DNA"/>
</dbReference>